<dbReference type="eggNOG" id="COG2114">
    <property type="taxonomic scope" value="Bacteria"/>
</dbReference>
<feature type="transmembrane region" description="Helical" evidence="1">
    <location>
        <begin position="21"/>
        <end position="43"/>
    </location>
</feature>
<dbReference type="GO" id="GO:0035556">
    <property type="term" value="P:intracellular signal transduction"/>
    <property type="evidence" value="ECO:0007669"/>
    <property type="project" value="InterPro"/>
</dbReference>
<feature type="domain" description="Guanylate cyclase" evidence="2">
    <location>
        <begin position="243"/>
        <end position="375"/>
    </location>
</feature>
<evidence type="ECO:0000259" key="2">
    <source>
        <dbReference type="PROSITE" id="PS50125"/>
    </source>
</evidence>
<evidence type="ECO:0000313" key="4">
    <source>
        <dbReference type="Proteomes" id="UP000009881"/>
    </source>
</evidence>
<dbReference type="InterPro" id="IPR050697">
    <property type="entry name" value="Adenylyl/Guanylyl_Cyclase_3/4"/>
</dbReference>
<dbReference type="Gene3D" id="3.30.70.1230">
    <property type="entry name" value="Nucleotide cyclase"/>
    <property type="match status" value="1"/>
</dbReference>
<comment type="caution">
    <text evidence="3">The sequence shown here is derived from an EMBL/GenBank/DDBJ whole genome shotgun (WGS) entry which is preliminary data.</text>
</comment>
<sequence length="429" mass="45411">MIRAARRVLMEAEIKAERTVAKVRVAVGVALVTGVVALVVGPALEAADDAVLPQIAVAVGSSLAFLVLGVSTWFMVHRGTYRPWMGWVFSTLDVALLTGSLALSLRVTDLPGPWLVVVPALWVAPVILAFGALRYNPWLQAYLTLLLCGVIGLLGTIGLDAALPAGPPGLVEPPPNAMRLVMLVLLGLVLMVVSIRARRLLLRMAEETEHRINLTRYLPRQLAERLADEGVEALKRGARQSAAVMFVDIRGFTARTRGMPPEGVSTFVSAFRARVTAEAEAHGGVVDKFIGDAALIIFGIPDDSTDAARRALSCARGILAEVDSWSQDMAAAGEAPVAVGIGLHHGDVFVGAVGTADRLEFTVLGDTVNVAARLQDECKVQGLSLIASREALAAAGEAPRGWVTVPPHPVRGRDGNLDLYGQKPYAAAS</sequence>
<feature type="transmembrane region" description="Helical" evidence="1">
    <location>
        <begin position="55"/>
        <end position="75"/>
    </location>
</feature>
<gene>
    <name evidence="3" type="ORF">C882_3712</name>
</gene>
<reference evidence="3 4" key="1">
    <citation type="journal article" date="2013" name="Genome Announc.">
        <title>Draft Genome Sequence of an Alphaproteobacterium, Caenispirillum salinarum AK4(T), Isolated from a Solar Saltern.</title>
        <authorList>
            <person name="Khatri I."/>
            <person name="Singh A."/>
            <person name="Korpole S."/>
            <person name="Pinnaka A.K."/>
            <person name="Subramanian S."/>
        </authorList>
    </citation>
    <scope>NUCLEOTIDE SEQUENCE [LARGE SCALE GENOMIC DNA]</scope>
    <source>
        <strain evidence="3 4">AK4</strain>
    </source>
</reference>
<organism evidence="3 4">
    <name type="scientific">Caenispirillum salinarum AK4</name>
    <dbReference type="NCBI Taxonomy" id="1238182"/>
    <lineage>
        <taxon>Bacteria</taxon>
        <taxon>Pseudomonadati</taxon>
        <taxon>Pseudomonadota</taxon>
        <taxon>Alphaproteobacteria</taxon>
        <taxon>Rhodospirillales</taxon>
        <taxon>Novispirillaceae</taxon>
        <taxon>Caenispirillum</taxon>
    </lineage>
</organism>
<keyword evidence="1" id="KW-0812">Transmembrane</keyword>
<keyword evidence="1" id="KW-1133">Transmembrane helix</keyword>
<dbReference type="RefSeq" id="WP_009539820.1">
    <property type="nucleotide sequence ID" value="NZ_ANHY01000006.1"/>
</dbReference>
<evidence type="ECO:0000256" key="1">
    <source>
        <dbReference type="SAM" id="Phobius"/>
    </source>
</evidence>
<dbReference type="EMBL" id="ANHY01000006">
    <property type="protein sequence ID" value="EKV31339.1"/>
    <property type="molecule type" value="Genomic_DNA"/>
</dbReference>
<dbReference type="STRING" id="1238182.C882_3712"/>
<dbReference type="Proteomes" id="UP000009881">
    <property type="component" value="Unassembled WGS sequence"/>
</dbReference>
<dbReference type="PROSITE" id="PS50125">
    <property type="entry name" value="GUANYLATE_CYCLASE_2"/>
    <property type="match status" value="1"/>
</dbReference>
<proteinExistence type="predicted"/>
<feature type="transmembrane region" description="Helical" evidence="1">
    <location>
        <begin position="177"/>
        <end position="195"/>
    </location>
</feature>
<accession>K9H2Q4</accession>
<protein>
    <submittedName>
        <fullName evidence="3">Adenylate/guanylate cyclase</fullName>
    </submittedName>
</protein>
<dbReference type="InterPro" id="IPR029787">
    <property type="entry name" value="Nucleotide_cyclase"/>
</dbReference>
<dbReference type="SUPFAM" id="SSF55073">
    <property type="entry name" value="Nucleotide cyclase"/>
    <property type="match status" value="1"/>
</dbReference>
<feature type="transmembrane region" description="Helical" evidence="1">
    <location>
        <begin position="145"/>
        <end position="165"/>
    </location>
</feature>
<dbReference type="OrthoDB" id="9762462at2"/>
<feature type="transmembrane region" description="Helical" evidence="1">
    <location>
        <begin position="87"/>
        <end position="107"/>
    </location>
</feature>
<name>K9H2Q4_9PROT</name>
<keyword evidence="4" id="KW-1185">Reference proteome</keyword>
<dbReference type="PANTHER" id="PTHR43081">
    <property type="entry name" value="ADENYLATE CYCLASE, TERMINAL-DIFFERENTIATION SPECIFIC-RELATED"/>
    <property type="match status" value="1"/>
</dbReference>
<dbReference type="SMART" id="SM00044">
    <property type="entry name" value="CYCc"/>
    <property type="match status" value="1"/>
</dbReference>
<dbReference type="PATRIC" id="fig|1238182.3.peg.1375"/>
<dbReference type="InterPro" id="IPR001054">
    <property type="entry name" value="A/G_cyclase"/>
</dbReference>
<keyword evidence="1" id="KW-0472">Membrane</keyword>
<dbReference type="PANTHER" id="PTHR43081:SF1">
    <property type="entry name" value="ADENYLATE CYCLASE, TERMINAL-DIFFERENTIATION SPECIFIC"/>
    <property type="match status" value="1"/>
</dbReference>
<dbReference type="GO" id="GO:0009190">
    <property type="term" value="P:cyclic nucleotide biosynthetic process"/>
    <property type="evidence" value="ECO:0007669"/>
    <property type="project" value="InterPro"/>
</dbReference>
<evidence type="ECO:0000313" key="3">
    <source>
        <dbReference type="EMBL" id="EKV31339.1"/>
    </source>
</evidence>
<dbReference type="GO" id="GO:0004016">
    <property type="term" value="F:adenylate cyclase activity"/>
    <property type="evidence" value="ECO:0007669"/>
    <property type="project" value="UniProtKB-ARBA"/>
</dbReference>
<dbReference type="CDD" id="cd07302">
    <property type="entry name" value="CHD"/>
    <property type="match status" value="1"/>
</dbReference>
<dbReference type="Pfam" id="PF00211">
    <property type="entry name" value="Guanylate_cyc"/>
    <property type="match status" value="1"/>
</dbReference>
<feature type="transmembrane region" description="Helical" evidence="1">
    <location>
        <begin position="113"/>
        <end position="133"/>
    </location>
</feature>
<dbReference type="AlphaFoldDB" id="K9H2Q4"/>